<feature type="non-terminal residue" evidence="2">
    <location>
        <position position="110"/>
    </location>
</feature>
<feature type="non-terminal residue" evidence="2">
    <location>
        <position position="1"/>
    </location>
</feature>
<organism evidence="2">
    <name type="scientific">Tanacetum cinerariifolium</name>
    <name type="common">Dalmatian daisy</name>
    <name type="synonym">Chrysanthemum cinerariifolium</name>
    <dbReference type="NCBI Taxonomy" id="118510"/>
    <lineage>
        <taxon>Eukaryota</taxon>
        <taxon>Viridiplantae</taxon>
        <taxon>Streptophyta</taxon>
        <taxon>Embryophyta</taxon>
        <taxon>Tracheophyta</taxon>
        <taxon>Spermatophyta</taxon>
        <taxon>Magnoliopsida</taxon>
        <taxon>eudicotyledons</taxon>
        <taxon>Gunneridae</taxon>
        <taxon>Pentapetalae</taxon>
        <taxon>asterids</taxon>
        <taxon>campanulids</taxon>
        <taxon>Asterales</taxon>
        <taxon>Asteraceae</taxon>
        <taxon>Asteroideae</taxon>
        <taxon>Anthemideae</taxon>
        <taxon>Anthemidinae</taxon>
        <taxon>Tanacetum</taxon>
    </lineage>
</organism>
<reference evidence="2" key="1">
    <citation type="journal article" date="2019" name="Sci. Rep.">
        <title>Draft genome of Tanacetum cinerariifolium, the natural source of mosquito coil.</title>
        <authorList>
            <person name="Yamashiro T."/>
            <person name="Shiraishi A."/>
            <person name="Satake H."/>
            <person name="Nakayama K."/>
        </authorList>
    </citation>
    <scope>NUCLEOTIDE SEQUENCE</scope>
</reference>
<feature type="region of interest" description="Disordered" evidence="1">
    <location>
        <begin position="84"/>
        <end position="110"/>
    </location>
</feature>
<accession>A0A699WX01</accession>
<dbReference type="EMBL" id="BKCJ011777240">
    <property type="protein sequence ID" value="GFD52037.1"/>
    <property type="molecule type" value="Genomic_DNA"/>
</dbReference>
<gene>
    <name evidence="2" type="ORF">Tci_924006</name>
</gene>
<name>A0A699WX01_TANCI</name>
<proteinExistence type="predicted"/>
<comment type="caution">
    <text evidence="2">The sequence shown here is derived from an EMBL/GenBank/DDBJ whole genome shotgun (WGS) entry which is preliminary data.</text>
</comment>
<evidence type="ECO:0000256" key="1">
    <source>
        <dbReference type="SAM" id="MobiDB-lite"/>
    </source>
</evidence>
<dbReference type="AntiFam" id="ANF00007">
    <property type="entry name" value="Shadow ORF (opposite clpB)"/>
</dbReference>
<protein>
    <submittedName>
        <fullName evidence="2">Uncharacterized protein</fullName>
    </submittedName>
</protein>
<dbReference type="AlphaFoldDB" id="A0A699WX01"/>
<evidence type="ECO:0000313" key="2">
    <source>
        <dbReference type="EMBL" id="GFD52037.1"/>
    </source>
</evidence>
<sequence length="110" mass="12148">LEEDFVHVRVRLFHFVQQYDAVRFAPHRFGEHAAFAVPDVARRSAFECRDGMGFLELAHVDGDDVLLAAVHRLGQRQRGLGLAHAGSARQHEHADGFAGVIQPGPRGLDA</sequence>